<sequence length="201" mass="21982">MPTDVIADEAVYEEMYDSVERATTTATGLDAEQDRGIIRDVAAQTRGRIIDKLDADEGVTLVNEAQGRNDQDMFDTGVLDDDEVIAKKEVSTVDPVTNAGEVVTTVDVEVSAAAITLIISMDDITLAKALASLKSAKPMSLKDKGKAKMIKPEKPLKKKDHIMIDEEVARNIEAQLQAELEEEERLARQNKEEANIALIAE</sequence>
<accession>A0A6L2LYA5</accession>
<evidence type="ECO:0000313" key="2">
    <source>
        <dbReference type="EMBL" id="GEU65125.1"/>
    </source>
</evidence>
<evidence type="ECO:0000256" key="1">
    <source>
        <dbReference type="SAM" id="Coils"/>
    </source>
</evidence>
<dbReference type="AlphaFoldDB" id="A0A6L2LYA5"/>
<gene>
    <name evidence="2" type="ORF">Tci_037103</name>
</gene>
<dbReference type="EMBL" id="BKCJ010005143">
    <property type="protein sequence ID" value="GEU65125.1"/>
    <property type="molecule type" value="Genomic_DNA"/>
</dbReference>
<keyword evidence="1" id="KW-0175">Coiled coil</keyword>
<organism evidence="2">
    <name type="scientific">Tanacetum cinerariifolium</name>
    <name type="common">Dalmatian daisy</name>
    <name type="synonym">Chrysanthemum cinerariifolium</name>
    <dbReference type="NCBI Taxonomy" id="118510"/>
    <lineage>
        <taxon>Eukaryota</taxon>
        <taxon>Viridiplantae</taxon>
        <taxon>Streptophyta</taxon>
        <taxon>Embryophyta</taxon>
        <taxon>Tracheophyta</taxon>
        <taxon>Spermatophyta</taxon>
        <taxon>Magnoliopsida</taxon>
        <taxon>eudicotyledons</taxon>
        <taxon>Gunneridae</taxon>
        <taxon>Pentapetalae</taxon>
        <taxon>asterids</taxon>
        <taxon>campanulids</taxon>
        <taxon>Asterales</taxon>
        <taxon>Asteraceae</taxon>
        <taxon>Asteroideae</taxon>
        <taxon>Anthemideae</taxon>
        <taxon>Anthemidinae</taxon>
        <taxon>Tanacetum</taxon>
    </lineage>
</organism>
<name>A0A6L2LYA5_TANCI</name>
<comment type="caution">
    <text evidence="2">The sequence shown here is derived from an EMBL/GenBank/DDBJ whole genome shotgun (WGS) entry which is preliminary data.</text>
</comment>
<feature type="coiled-coil region" evidence="1">
    <location>
        <begin position="164"/>
        <end position="197"/>
    </location>
</feature>
<protein>
    <submittedName>
        <fullName evidence="2">Uncharacterized protein</fullName>
    </submittedName>
</protein>
<proteinExistence type="predicted"/>
<reference evidence="2" key="1">
    <citation type="journal article" date="2019" name="Sci. Rep.">
        <title>Draft genome of Tanacetum cinerariifolium, the natural source of mosquito coil.</title>
        <authorList>
            <person name="Yamashiro T."/>
            <person name="Shiraishi A."/>
            <person name="Satake H."/>
            <person name="Nakayama K."/>
        </authorList>
    </citation>
    <scope>NUCLEOTIDE SEQUENCE</scope>
</reference>